<sequence length="573" mass="62497">MIKDLEKSSDGDIVDVSVCIVGAGAAGISLARRLAENGITFCLAEAGGLTFETASQDLYAGDSTGHPIDPREGRYRVFGGSTTQWGGRCAELDAHDFERRPWVAHSGWPIRKADLVPYYEAAKQALNFRQPWVADAALIGKRPPLKAFADGSGDVSLFIWRVASPDRRKTIRRHFKLGYHRNFDLAKAYRDDLSCNPSSFLYLHANFALFAGDPSAGRIRRAHFRSLNGHGLTITARHFVLAASGIENARILLNMEAAFLARINRYDTVGRYFMQHPRGSILRLAATAKQAALLQKTLNNFLRPPRYDIRYEYGFSLSEKAQSSHGLLNASAALQYSAGADSPWAAGRRLRDSLRRGALLSPSNQRDARMLLAGARSILGNVLRKYVTGFELRLANPQIDVVIDLEQEPDRDSRIALADERDATGLRRVTIDWKIGPAERRTARYLAEALARTFAAAGLTEATMPDWLSANRPLTDRDLAGNYHFIGATRMAASPEHGVVDRDCRVFGSANLHVVGASVFPTGGHANPTLTIVALALRLADHLSAAVSAEARPSAGAAVPPDHAAEPVETIAG</sequence>
<dbReference type="InterPro" id="IPR036188">
    <property type="entry name" value="FAD/NAD-bd_sf"/>
</dbReference>
<comment type="caution">
    <text evidence="8">The sequence shown here is derived from an EMBL/GenBank/DDBJ whole genome shotgun (WGS) entry which is preliminary data.</text>
</comment>
<dbReference type="InterPro" id="IPR007867">
    <property type="entry name" value="GMC_OxRtase_C"/>
</dbReference>
<feature type="domain" description="Glucose-methanol-choline oxidoreductase C-terminal" evidence="7">
    <location>
        <begin position="409"/>
        <end position="536"/>
    </location>
</feature>
<evidence type="ECO:0000256" key="4">
    <source>
        <dbReference type="ARBA" id="ARBA00022827"/>
    </source>
</evidence>
<keyword evidence="5" id="KW-0560">Oxidoreductase</keyword>
<dbReference type="Gene3D" id="3.50.50.60">
    <property type="entry name" value="FAD/NAD(P)-binding domain"/>
    <property type="match status" value="2"/>
</dbReference>
<evidence type="ECO:0000256" key="6">
    <source>
        <dbReference type="SAM" id="MobiDB-lite"/>
    </source>
</evidence>
<dbReference type="EMBL" id="JAUSVV010000026">
    <property type="protein sequence ID" value="MDQ0445336.1"/>
    <property type="molecule type" value="Genomic_DNA"/>
</dbReference>
<dbReference type="Proteomes" id="UP001236369">
    <property type="component" value="Unassembled WGS sequence"/>
</dbReference>
<evidence type="ECO:0000259" key="7">
    <source>
        <dbReference type="Pfam" id="PF05199"/>
    </source>
</evidence>
<proteinExistence type="inferred from homology"/>
<protein>
    <submittedName>
        <fullName evidence="8">Choline dehydrogenase-like flavoprotein</fullName>
    </submittedName>
</protein>
<keyword evidence="4" id="KW-0274">FAD</keyword>
<evidence type="ECO:0000256" key="3">
    <source>
        <dbReference type="ARBA" id="ARBA00022630"/>
    </source>
</evidence>
<keyword evidence="3" id="KW-0285">Flavoprotein</keyword>
<dbReference type="PANTHER" id="PTHR42784:SF1">
    <property type="entry name" value="PYRANOSE 2-OXIDASE"/>
    <property type="match status" value="1"/>
</dbReference>
<accession>A0ABU0HSR3</accession>
<comment type="similarity">
    <text evidence="2">Belongs to the GMC oxidoreductase family.</text>
</comment>
<keyword evidence="9" id="KW-1185">Reference proteome</keyword>
<comment type="cofactor">
    <cofactor evidence="1">
        <name>FAD</name>
        <dbReference type="ChEBI" id="CHEBI:57692"/>
    </cofactor>
</comment>
<gene>
    <name evidence="8" type="ORF">QO016_004865</name>
</gene>
<evidence type="ECO:0000313" key="8">
    <source>
        <dbReference type="EMBL" id="MDQ0445336.1"/>
    </source>
</evidence>
<evidence type="ECO:0000256" key="2">
    <source>
        <dbReference type="ARBA" id="ARBA00010790"/>
    </source>
</evidence>
<dbReference type="PANTHER" id="PTHR42784">
    <property type="entry name" value="PYRANOSE 2-OXIDASE"/>
    <property type="match status" value="1"/>
</dbReference>
<reference evidence="8 9" key="1">
    <citation type="submission" date="2023-07" db="EMBL/GenBank/DDBJ databases">
        <title>Genomic Encyclopedia of Type Strains, Phase IV (KMG-IV): sequencing the most valuable type-strain genomes for metagenomic binning, comparative biology and taxonomic classification.</title>
        <authorList>
            <person name="Goeker M."/>
        </authorList>
    </citation>
    <scope>NUCLEOTIDE SEQUENCE [LARGE SCALE GENOMIC DNA]</scope>
    <source>
        <strain evidence="8 9">DSM 19562</strain>
    </source>
</reference>
<name>A0ABU0HSR3_9HYPH</name>
<evidence type="ECO:0000256" key="5">
    <source>
        <dbReference type="ARBA" id="ARBA00023002"/>
    </source>
</evidence>
<evidence type="ECO:0000313" key="9">
    <source>
        <dbReference type="Proteomes" id="UP001236369"/>
    </source>
</evidence>
<feature type="region of interest" description="Disordered" evidence="6">
    <location>
        <begin position="551"/>
        <end position="573"/>
    </location>
</feature>
<organism evidence="8 9">
    <name type="scientific">Methylobacterium persicinum</name>
    <dbReference type="NCBI Taxonomy" id="374426"/>
    <lineage>
        <taxon>Bacteria</taxon>
        <taxon>Pseudomonadati</taxon>
        <taxon>Pseudomonadota</taxon>
        <taxon>Alphaproteobacteria</taxon>
        <taxon>Hyphomicrobiales</taxon>
        <taxon>Methylobacteriaceae</taxon>
        <taxon>Methylobacterium</taxon>
    </lineage>
</organism>
<dbReference type="RefSeq" id="WP_238251058.1">
    <property type="nucleotide sequence ID" value="NZ_BPQX01000048.1"/>
</dbReference>
<dbReference type="InterPro" id="IPR051473">
    <property type="entry name" value="P2Ox-like"/>
</dbReference>
<evidence type="ECO:0000256" key="1">
    <source>
        <dbReference type="ARBA" id="ARBA00001974"/>
    </source>
</evidence>
<dbReference type="Pfam" id="PF05199">
    <property type="entry name" value="GMC_oxred_C"/>
    <property type="match status" value="1"/>
</dbReference>
<dbReference type="SUPFAM" id="SSF51905">
    <property type="entry name" value="FAD/NAD(P)-binding domain"/>
    <property type="match status" value="1"/>
</dbReference>